<accession>A0A916JWG3</accession>
<reference evidence="1" key="1">
    <citation type="submission" date="2021-06" db="EMBL/GenBank/DDBJ databases">
        <authorList>
            <person name="Criscuolo A."/>
        </authorList>
    </citation>
    <scope>NUCLEOTIDE SEQUENCE</scope>
    <source>
        <strain evidence="1">CIP111803</strain>
    </source>
</reference>
<dbReference type="RefSeq" id="WP_218114625.1">
    <property type="nucleotide sequence ID" value="NZ_CAJVAP010000009.1"/>
</dbReference>
<proteinExistence type="predicted"/>
<evidence type="ECO:0000313" key="1">
    <source>
        <dbReference type="EMBL" id="CAG7607180.1"/>
    </source>
</evidence>
<evidence type="ECO:0000313" key="2">
    <source>
        <dbReference type="Proteomes" id="UP000693892"/>
    </source>
</evidence>
<dbReference type="PANTHER" id="PTHR34724">
    <property type="entry name" value="OS12G0596101 PROTEIN"/>
    <property type="match status" value="1"/>
</dbReference>
<organism evidence="1 2">
    <name type="scientific">Leucobacter soli</name>
    <dbReference type="NCBI Taxonomy" id="2812850"/>
    <lineage>
        <taxon>Bacteria</taxon>
        <taxon>Bacillati</taxon>
        <taxon>Actinomycetota</taxon>
        <taxon>Actinomycetes</taxon>
        <taxon>Micrococcales</taxon>
        <taxon>Microbacteriaceae</taxon>
        <taxon>Leucobacter</taxon>
    </lineage>
</organism>
<dbReference type="AlphaFoldDB" id="A0A916JWG3"/>
<dbReference type="Proteomes" id="UP000693892">
    <property type="component" value="Unassembled WGS sequence"/>
</dbReference>
<dbReference type="PANTHER" id="PTHR34724:SF2">
    <property type="entry name" value="OS12G0596101 PROTEIN"/>
    <property type="match status" value="1"/>
</dbReference>
<dbReference type="EMBL" id="CAJVAP010000009">
    <property type="protein sequence ID" value="CAG7607180.1"/>
    <property type="molecule type" value="Genomic_DNA"/>
</dbReference>
<sequence>MCRATRCRTCNKTTWAGCGQHVAMVKASVPASQWCNGKHTPAQLKAAEEAKAERGGFFARLFGR</sequence>
<name>A0A916JWG3_9MICO</name>
<keyword evidence="2" id="KW-1185">Reference proteome</keyword>
<protein>
    <submittedName>
        <fullName evidence="1">Uncharacterized protein</fullName>
    </submittedName>
</protein>
<comment type="caution">
    <text evidence="1">The sequence shown here is derived from an EMBL/GenBank/DDBJ whole genome shotgun (WGS) entry which is preliminary data.</text>
</comment>
<gene>
    <name evidence="1" type="ORF">LEUCIP111803_00997</name>
</gene>